<organism evidence="2">
    <name type="scientific">freshwater metagenome</name>
    <dbReference type="NCBI Taxonomy" id="449393"/>
    <lineage>
        <taxon>unclassified sequences</taxon>
        <taxon>metagenomes</taxon>
        <taxon>ecological metagenomes</taxon>
    </lineage>
</organism>
<feature type="region of interest" description="Disordered" evidence="1">
    <location>
        <begin position="1"/>
        <end position="22"/>
    </location>
</feature>
<protein>
    <submittedName>
        <fullName evidence="2">Unannotated protein</fullName>
    </submittedName>
</protein>
<proteinExistence type="predicted"/>
<accession>A0A6J6R245</accession>
<dbReference type="EMBL" id="CAEZXR010000205">
    <property type="protein sequence ID" value="CAB4716003.1"/>
    <property type="molecule type" value="Genomic_DNA"/>
</dbReference>
<sequence length="42" mass="4427">MAWTTVEDTSARPPRTAGEIVKDEDGSGATALTGFLASKKFI</sequence>
<dbReference type="AlphaFoldDB" id="A0A6J6R245"/>
<name>A0A6J6R245_9ZZZZ</name>
<evidence type="ECO:0000256" key="1">
    <source>
        <dbReference type="SAM" id="MobiDB-lite"/>
    </source>
</evidence>
<evidence type="ECO:0000313" key="2">
    <source>
        <dbReference type="EMBL" id="CAB4716003.1"/>
    </source>
</evidence>
<gene>
    <name evidence="2" type="ORF">UFOPK2579_01697</name>
</gene>
<reference evidence="2" key="1">
    <citation type="submission" date="2020-05" db="EMBL/GenBank/DDBJ databases">
        <authorList>
            <person name="Chiriac C."/>
            <person name="Salcher M."/>
            <person name="Ghai R."/>
            <person name="Kavagutti S V."/>
        </authorList>
    </citation>
    <scope>NUCLEOTIDE SEQUENCE</scope>
</reference>